<reference evidence="11 12" key="1">
    <citation type="submission" date="2018-04" db="EMBL/GenBank/DDBJ databases">
        <authorList>
            <person name="Zhang X."/>
            <person name="Yuan J."/>
            <person name="Li F."/>
            <person name="Xiang J."/>
        </authorList>
    </citation>
    <scope>NUCLEOTIDE SEQUENCE [LARGE SCALE GENOMIC DNA]</scope>
    <source>
        <tissue evidence="11">Muscle</tissue>
    </source>
</reference>
<dbReference type="InterPro" id="IPR041505">
    <property type="entry name" value="Dis3_CSD2"/>
</dbReference>
<dbReference type="EMBL" id="QCYY01004547">
    <property type="protein sequence ID" value="ROT60805.1"/>
    <property type="molecule type" value="Genomic_DNA"/>
</dbReference>
<evidence type="ECO:0000259" key="10">
    <source>
        <dbReference type="SMART" id="SM00955"/>
    </source>
</evidence>
<evidence type="ECO:0000256" key="5">
    <source>
        <dbReference type="ARBA" id="ARBA00022801"/>
    </source>
</evidence>
<dbReference type="Pfam" id="PF17849">
    <property type="entry name" value="OB_Dis3"/>
    <property type="match status" value="1"/>
</dbReference>
<dbReference type="Proteomes" id="UP000283509">
    <property type="component" value="Unassembled WGS sequence"/>
</dbReference>
<keyword evidence="4" id="KW-0479">Metal-binding</keyword>
<feature type="compositionally biased region" description="Basic residues" evidence="9">
    <location>
        <begin position="46"/>
        <end position="59"/>
    </location>
</feature>
<keyword evidence="6 11" id="KW-0269">Exonuclease</keyword>
<comment type="subcellular location">
    <subcellularLocation>
        <location evidence="1">Cytoplasm</location>
    </subcellularLocation>
</comment>
<dbReference type="InterPro" id="IPR012340">
    <property type="entry name" value="NA-bd_OB-fold"/>
</dbReference>
<dbReference type="STRING" id="6689.A0A423S9D1"/>
<dbReference type="Gene3D" id="2.40.50.690">
    <property type="match status" value="1"/>
</dbReference>
<dbReference type="GO" id="GO:0006402">
    <property type="term" value="P:mRNA catabolic process"/>
    <property type="evidence" value="ECO:0007669"/>
    <property type="project" value="TreeGrafter"/>
</dbReference>
<dbReference type="OrthoDB" id="372421at2759"/>
<evidence type="ECO:0000256" key="3">
    <source>
        <dbReference type="ARBA" id="ARBA00022722"/>
    </source>
</evidence>
<evidence type="ECO:0000256" key="1">
    <source>
        <dbReference type="ARBA" id="ARBA00004496"/>
    </source>
</evidence>
<evidence type="ECO:0000256" key="9">
    <source>
        <dbReference type="SAM" id="MobiDB-lite"/>
    </source>
</evidence>
<keyword evidence="3" id="KW-0540">Nuclease</keyword>
<dbReference type="InterPro" id="IPR001900">
    <property type="entry name" value="RNase_II/R"/>
</dbReference>
<dbReference type="GO" id="GO:0010587">
    <property type="term" value="P:miRNA catabolic process"/>
    <property type="evidence" value="ECO:0007669"/>
    <property type="project" value="TreeGrafter"/>
</dbReference>
<comment type="caution">
    <text evidence="11">The sequence shown here is derived from an EMBL/GenBank/DDBJ whole genome shotgun (WGS) entry which is preliminary data.</text>
</comment>
<dbReference type="SUPFAM" id="SSF50249">
    <property type="entry name" value="Nucleic acid-binding proteins"/>
    <property type="match status" value="2"/>
</dbReference>
<dbReference type="Pfam" id="PF00773">
    <property type="entry name" value="RNB"/>
    <property type="match status" value="1"/>
</dbReference>
<name>A0A423S9D1_PENVA</name>
<organism evidence="11 12">
    <name type="scientific">Penaeus vannamei</name>
    <name type="common">Whiteleg shrimp</name>
    <name type="synonym">Litopenaeus vannamei</name>
    <dbReference type="NCBI Taxonomy" id="6689"/>
    <lineage>
        <taxon>Eukaryota</taxon>
        <taxon>Metazoa</taxon>
        <taxon>Ecdysozoa</taxon>
        <taxon>Arthropoda</taxon>
        <taxon>Crustacea</taxon>
        <taxon>Multicrustacea</taxon>
        <taxon>Malacostraca</taxon>
        <taxon>Eumalacostraca</taxon>
        <taxon>Eucarida</taxon>
        <taxon>Decapoda</taxon>
        <taxon>Dendrobranchiata</taxon>
        <taxon>Penaeoidea</taxon>
        <taxon>Penaeidae</taxon>
        <taxon>Penaeus</taxon>
    </lineage>
</organism>
<keyword evidence="7" id="KW-0460">Magnesium</keyword>
<dbReference type="PANTHER" id="PTHR23355">
    <property type="entry name" value="RIBONUCLEASE"/>
    <property type="match status" value="1"/>
</dbReference>
<dbReference type="GO" id="GO:0000175">
    <property type="term" value="F:3'-5'-RNA exonuclease activity"/>
    <property type="evidence" value="ECO:0007669"/>
    <property type="project" value="UniProtKB-ARBA"/>
</dbReference>
<dbReference type="FunFam" id="2.40.50.700:FF:000003">
    <property type="entry name" value="DIS3-like exonuclease 2"/>
    <property type="match status" value="1"/>
</dbReference>
<sequence length="536" mass="61353">MDIYIGGVRDRNAALHGDVVVVEIKPIDQWKVLYDQLDQYLDHHNAGNKKKRRRRRGKPSKIQDTSHLKEVCTASQGGTQEKPDESCKDDNQELVIVLQTEPVKVADELVLLSCPTFEECKQVPQEDDFDNFKEGVKGVVVPPDQLSECDFTDDESGCSEILDYSQMREDQSFMQAQWEAYKKEFNQKQREESQEYHKKSEAEKEPRDAGILVKKCFETLDIKQEIAVGFPEGFVKEENLDDNKNPNYALFSPTDNRVPRMKIPMFQCPPDFMARNQDYLARIFLARITQWKEPKFALGELVRDVGAVGDIEAETEAFLQEYGIDHREFPEEVTKHLPQLPWSIPAEEIAARTDLRNQCIFTIDPSTARDLDDAVSCVPLKNGNFRVGVHIADVSYFIPEQSPLDIMASQRATSIYLTEKVIPMLPEVLCQNLCSLNPGEDRLAVSVIWELTPDGKILGEWFGRTVIHSCVKLAYEHAQSMIEEPHRQWTKEEIPEVRHSSVIWSKTAAWNLFSSYQYIFSRTPSPLSSSPTPTYI</sequence>
<keyword evidence="2" id="KW-0963">Cytoplasm</keyword>
<dbReference type="PANTHER" id="PTHR23355:SF9">
    <property type="entry name" value="DIS3-LIKE EXONUCLEASE 2"/>
    <property type="match status" value="1"/>
</dbReference>
<accession>A0A423S9D1</accession>
<protein>
    <submittedName>
        <fullName evidence="11">Putative DIS3-like exonuclease 2 isoform X2</fullName>
    </submittedName>
</protein>
<evidence type="ECO:0000313" key="12">
    <source>
        <dbReference type="Proteomes" id="UP000283509"/>
    </source>
</evidence>
<evidence type="ECO:0000256" key="6">
    <source>
        <dbReference type="ARBA" id="ARBA00022839"/>
    </source>
</evidence>
<evidence type="ECO:0000256" key="8">
    <source>
        <dbReference type="ARBA" id="ARBA00022884"/>
    </source>
</evidence>
<gene>
    <name evidence="11" type="ORF">C7M84_021600</name>
</gene>
<dbReference type="AlphaFoldDB" id="A0A423S9D1"/>
<feature type="domain" description="RNB" evidence="10">
    <location>
        <begin position="352"/>
        <end position="529"/>
    </location>
</feature>
<reference evidence="11 12" key="2">
    <citation type="submission" date="2019-01" db="EMBL/GenBank/DDBJ databases">
        <title>The decoding of complex shrimp genome reveals the adaptation for benthos swimmer, frequently molting mechanism and breeding impact on genome.</title>
        <authorList>
            <person name="Sun Y."/>
            <person name="Gao Y."/>
            <person name="Yu Y."/>
        </authorList>
    </citation>
    <scope>NUCLEOTIDE SEQUENCE [LARGE SCALE GENOMIC DNA]</scope>
    <source>
        <tissue evidence="11">Muscle</tissue>
    </source>
</reference>
<proteinExistence type="predicted"/>
<evidence type="ECO:0000256" key="4">
    <source>
        <dbReference type="ARBA" id="ARBA00022723"/>
    </source>
</evidence>
<dbReference type="SMART" id="SM00955">
    <property type="entry name" value="RNB"/>
    <property type="match status" value="1"/>
</dbReference>
<evidence type="ECO:0000256" key="2">
    <source>
        <dbReference type="ARBA" id="ARBA00022490"/>
    </source>
</evidence>
<dbReference type="GO" id="GO:0046872">
    <property type="term" value="F:metal ion binding"/>
    <property type="evidence" value="ECO:0007669"/>
    <property type="project" value="UniProtKB-KW"/>
</dbReference>
<dbReference type="GO" id="GO:0000932">
    <property type="term" value="C:P-body"/>
    <property type="evidence" value="ECO:0007669"/>
    <property type="project" value="TreeGrafter"/>
</dbReference>
<evidence type="ECO:0000256" key="7">
    <source>
        <dbReference type="ARBA" id="ARBA00022842"/>
    </source>
</evidence>
<keyword evidence="12" id="KW-1185">Reference proteome</keyword>
<keyword evidence="5" id="KW-0378">Hydrolase</keyword>
<dbReference type="InterPro" id="IPR050180">
    <property type="entry name" value="RNR_Ribonuclease"/>
</dbReference>
<feature type="region of interest" description="Disordered" evidence="9">
    <location>
        <begin position="44"/>
        <end position="67"/>
    </location>
</feature>
<dbReference type="GO" id="GO:0008266">
    <property type="term" value="F:poly(U) RNA binding"/>
    <property type="evidence" value="ECO:0007669"/>
    <property type="project" value="UniProtKB-ARBA"/>
</dbReference>
<keyword evidence="8" id="KW-0694">RNA-binding</keyword>
<evidence type="ECO:0000313" key="11">
    <source>
        <dbReference type="EMBL" id="ROT60805.1"/>
    </source>
</evidence>
<dbReference type="Gene3D" id="2.40.50.700">
    <property type="match status" value="1"/>
</dbReference>